<name>A0A5C6E611_9BACT</name>
<dbReference type="InterPro" id="IPR007627">
    <property type="entry name" value="RNA_pol_sigma70_r2"/>
</dbReference>
<dbReference type="OrthoDB" id="6383365at2"/>
<dbReference type="SUPFAM" id="SSF88946">
    <property type="entry name" value="Sigma2 domain of RNA polymerase sigma factors"/>
    <property type="match status" value="1"/>
</dbReference>
<evidence type="ECO:0000313" key="3">
    <source>
        <dbReference type="Proteomes" id="UP000315471"/>
    </source>
</evidence>
<gene>
    <name evidence="2" type="ORF">Q31b_18060</name>
</gene>
<dbReference type="EMBL" id="SJPY01000002">
    <property type="protein sequence ID" value="TWU44270.1"/>
    <property type="molecule type" value="Genomic_DNA"/>
</dbReference>
<keyword evidence="3" id="KW-1185">Reference proteome</keyword>
<evidence type="ECO:0000313" key="2">
    <source>
        <dbReference type="EMBL" id="TWU44270.1"/>
    </source>
</evidence>
<evidence type="ECO:0000259" key="1">
    <source>
        <dbReference type="Pfam" id="PF04542"/>
    </source>
</evidence>
<accession>A0A5C6E611</accession>
<dbReference type="Pfam" id="PF04542">
    <property type="entry name" value="Sigma70_r2"/>
    <property type="match status" value="1"/>
</dbReference>
<dbReference type="InterPro" id="IPR013325">
    <property type="entry name" value="RNA_pol_sigma_r2"/>
</dbReference>
<dbReference type="Proteomes" id="UP000315471">
    <property type="component" value="Unassembled WGS sequence"/>
</dbReference>
<dbReference type="GO" id="GO:0003700">
    <property type="term" value="F:DNA-binding transcription factor activity"/>
    <property type="evidence" value="ECO:0007669"/>
    <property type="project" value="InterPro"/>
</dbReference>
<reference evidence="2 3" key="1">
    <citation type="submission" date="2019-02" db="EMBL/GenBank/DDBJ databases">
        <title>Deep-cultivation of Planctomycetes and their phenomic and genomic characterization uncovers novel biology.</title>
        <authorList>
            <person name="Wiegand S."/>
            <person name="Jogler M."/>
            <person name="Boedeker C."/>
            <person name="Pinto D."/>
            <person name="Vollmers J."/>
            <person name="Rivas-Marin E."/>
            <person name="Kohn T."/>
            <person name="Peeters S.H."/>
            <person name="Heuer A."/>
            <person name="Rast P."/>
            <person name="Oberbeckmann S."/>
            <person name="Bunk B."/>
            <person name="Jeske O."/>
            <person name="Meyerdierks A."/>
            <person name="Storesund J.E."/>
            <person name="Kallscheuer N."/>
            <person name="Luecker S."/>
            <person name="Lage O.M."/>
            <person name="Pohl T."/>
            <person name="Merkel B.J."/>
            <person name="Hornburger P."/>
            <person name="Mueller R.-W."/>
            <person name="Bruemmer F."/>
            <person name="Labrenz M."/>
            <person name="Spormann A.M."/>
            <person name="Op Den Camp H."/>
            <person name="Overmann J."/>
            <person name="Amann R."/>
            <person name="Jetten M.S.M."/>
            <person name="Mascher T."/>
            <person name="Medema M.H."/>
            <person name="Devos D.P."/>
            <person name="Kaster A.-K."/>
            <person name="Ovreas L."/>
            <person name="Rohde M."/>
            <person name="Galperin M.Y."/>
            <person name="Jogler C."/>
        </authorList>
    </citation>
    <scope>NUCLEOTIDE SEQUENCE [LARGE SCALE GENOMIC DNA]</scope>
    <source>
        <strain evidence="2 3">Q31b</strain>
    </source>
</reference>
<dbReference type="AlphaFoldDB" id="A0A5C6E611"/>
<dbReference type="Gene3D" id="1.10.1740.10">
    <property type="match status" value="1"/>
</dbReference>
<proteinExistence type="predicted"/>
<organism evidence="2 3">
    <name type="scientific">Novipirellula aureliae</name>
    <dbReference type="NCBI Taxonomy" id="2527966"/>
    <lineage>
        <taxon>Bacteria</taxon>
        <taxon>Pseudomonadati</taxon>
        <taxon>Planctomycetota</taxon>
        <taxon>Planctomycetia</taxon>
        <taxon>Pirellulales</taxon>
        <taxon>Pirellulaceae</taxon>
        <taxon>Novipirellula</taxon>
    </lineage>
</organism>
<protein>
    <submittedName>
        <fullName evidence="2">RNA polymerase sigma factor RpoE</fullName>
    </submittedName>
</protein>
<dbReference type="GO" id="GO:0006352">
    <property type="term" value="P:DNA-templated transcription initiation"/>
    <property type="evidence" value="ECO:0007669"/>
    <property type="project" value="InterPro"/>
</dbReference>
<feature type="domain" description="RNA polymerase sigma-70 region 2" evidence="1">
    <location>
        <begin position="13"/>
        <end position="76"/>
    </location>
</feature>
<sequence>MSLDSEHSEFARLIAQHGRSVRGYIMANVPRFSDADEDWQEATVRLWLEFDKFEPASNFAAWAIRVAYFVILTSQRIRKSLRRCVEQRLLNAELPL</sequence>
<comment type="caution">
    <text evidence="2">The sequence shown here is derived from an EMBL/GenBank/DDBJ whole genome shotgun (WGS) entry which is preliminary data.</text>
</comment>
<dbReference type="RefSeq" id="WP_146599250.1">
    <property type="nucleotide sequence ID" value="NZ_SJPY01000002.1"/>
</dbReference>